<keyword evidence="6" id="KW-0406">Ion transport</keyword>
<dbReference type="Pfam" id="PF06965">
    <property type="entry name" value="Na_H_antiport_1"/>
    <property type="match status" value="1"/>
</dbReference>
<evidence type="ECO:0000256" key="6">
    <source>
        <dbReference type="ARBA" id="ARBA00023201"/>
    </source>
</evidence>
<dbReference type="PANTHER" id="PTHR30341">
    <property type="entry name" value="SODIUM ION/PROTON ANTIPORTER NHAA-RELATED"/>
    <property type="match status" value="1"/>
</dbReference>
<comment type="subcellular location">
    <subcellularLocation>
        <location evidence="1">Cell inner membrane</location>
        <topology evidence="1">Multi-pass membrane protein</topology>
    </subcellularLocation>
</comment>
<dbReference type="InterPro" id="IPR004670">
    <property type="entry name" value="NhaA"/>
</dbReference>
<dbReference type="EMBL" id="UGAW01000001">
    <property type="protein sequence ID" value="STG52678.1"/>
    <property type="molecule type" value="Genomic_DNA"/>
</dbReference>
<evidence type="ECO:0000256" key="4">
    <source>
        <dbReference type="ARBA" id="ARBA00022989"/>
    </source>
</evidence>
<keyword evidence="6" id="KW-0915">Sodium</keyword>
<keyword evidence="6" id="KW-0813">Transport</keyword>
<accession>A0A376MQG0</accession>
<dbReference type="GO" id="GO:0006885">
    <property type="term" value="P:regulation of pH"/>
    <property type="evidence" value="ECO:0007669"/>
    <property type="project" value="InterPro"/>
</dbReference>
<dbReference type="Gene3D" id="1.20.1530.10">
    <property type="entry name" value="Na+/H+ antiporter like domain"/>
    <property type="match status" value="1"/>
</dbReference>
<evidence type="ECO:0000256" key="1">
    <source>
        <dbReference type="ARBA" id="ARBA00004429"/>
    </source>
</evidence>
<keyword evidence="2" id="KW-1003">Cell membrane</keyword>
<organism evidence="8 9">
    <name type="scientific">Escherichia coli</name>
    <dbReference type="NCBI Taxonomy" id="562"/>
    <lineage>
        <taxon>Bacteria</taxon>
        <taxon>Pseudomonadati</taxon>
        <taxon>Pseudomonadota</taxon>
        <taxon>Gammaproteobacteria</taxon>
        <taxon>Enterobacterales</taxon>
        <taxon>Enterobacteriaceae</taxon>
        <taxon>Escherichia</taxon>
    </lineage>
</organism>
<keyword evidence="5 7" id="KW-0472">Membrane</keyword>
<evidence type="ECO:0000313" key="8">
    <source>
        <dbReference type="EMBL" id="STG52678.1"/>
    </source>
</evidence>
<feature type="transmembrane region" description="Helical" evidence="7">
    <location>
        <begin position="12"/>
        <end position="33"/>
    </location>
</feature>
<keyword evidence="4 7" id="KW-1133">Transmembrane helix</keyword>
<evidence type="ECO:0000313" key="9">
    <source>
        <dbReference type="Proteomes" id="UP000254817"/>
    </source>
</evidence>
<evidence type="ECO:0000256" key="2">
    <source>
        <dbReference type="ARBA" id="ARBA00022475"/>
    </source>
</evidence>
<dbReference type="InterPro" id="IPR023171">
    <property type="entry name" value="Na/H_antiporter_dom_sf"/>
</dbReference>
<reference evidence="8 9" key="1">
    <citation type="submission" date="2018-06" db="EMBL/GenBank/DDBJ databases">
        <authorList>
            <consortium name="Pathogen Informatics"/>
            <person name="Doyle S."/>
        </authorList>
    </citation>
    <scope>NUCLEOTIDE SEQUENCE [LARGE SCALE GENOMIC DNA]</scope>
    <source>
        <strain evidence="8 9">NCTC11112</strain>
    </source>
</reference>
<dbReference type="GO" id="GO:0015385">
    <property type="term" value="F:sodium:proton antiporter activity"/>
    <property type="evidence" value="ECO:0007669"/>
    <property type="project" value="TreeGrafter"/>
</dbReference>
<evidence type="ECO:0000256" key="7">
    <source>
        <dbReference type="SAM" id="Phobius"/>
    </source>
</evidence>
<dbReference type="GO" id="GO:0005886">
    <property type="term" value="C:plasma membrane"/>
    <property type="evidence" value="ECO:0007669"/>
    <property type="project" value="UniProtKB-SubCell"/>
</dbReference>
<proteinExistence type="predicted"/>
<keyword evidence="3 7" id="KW-0812">Transmembrane</keyword>
<dbReference type="PANTHER" id="PTHR30341:SF0">
    <property type="entry name" value="NA(+)_H(+) ANTIPORTER NHAA"/>
    <property type="match status" value="1"/>
</dbReference>
<protein>
    <submittedName>
        <fullName evidence="8">Na(+)/H(+) antiporter 1</fullName>
    </submittedName>
</protein>
<keyword evidence="6" id="KW-0739">Sodium transport</keyword>
<dbReference type="Proteomes" id="UP000254817">
    <property type="component" value="Unassembled WGS sequence"/>
</dbReference>
<gene>
    <name evidence="8" type="primary">nhaA_1</name>
    <name evidence="8" type="ORF">NCTC11112_03193</name>
</gene>
<dbReference type="AlphaFoldDB" id="A0A376MQG0"/>
<name>A0A376MQG0_ECOLX</name>
<sequence length="73" mass="8053">MKHLHRFFSSDASGGIILIIAAILAMIMANSGATSGWYHDFLETPVQLRVGSLEINKNMLLWINDALMAVFSC</sequence>
<evidence type="ECO:0000256" key="3">
    <source>
        <dbReference type="ARBA" id="ARBA00022692"/>
    </source>
</evidence>
<evidence type="ECO:0000256" key="5">
    <source>
        <dbReference type="ARBA" id="ARBA00023136"/>
    </source>
</evidence>